<reference evidence="1 2" key="1">
    <citation type="submission" date="2023-03" db="EMBL/GenBank/DDBJ databases">
        <title>Draft assemblies of triclosan tolerant bacteria isolated from returned activated sludge.</title>
        <authorList>
            <person name="Van Hamelsveld S."/>
        </authorList>
    </citation>
    <scope>NUCLEOTIDE SEQUENCE [LARGE SCALE GENOMIC DNA]</scope>
    <source>
        <strain evidence="1 2">GW210010_S58</strain>
    </source>
</reference>
<proteinExistence type="predicted"/>
<evidence type="ECO:0008006" key="3">
    <source>
        <dbReference type="Google" id="ProtNLM"/>
    </source>
</evidence>
<sequence length="498" mass="55204">MAMALGACASGKSMSKYYREPTPYPLAPRTAVATGPNAPVAYVMGIQWVNPLLWRDYPTHWNLLWVQGLAERNPSDTDSMELKLGDVAGTLVNGFNPVWKDSNPNPTYYHPLLYLIRPPLYALGYHYAVNSKYFYSISKGTNRPDFADVQVFAGIPLAWIDTPTYISEKDRYRNGSDRLAEQVDFGMPAPAILAENEEHADARMHDYLVKTYMGYSGRPERGLPHDDEMVIGRPTFTLRAARRLFTSEIYGEAEAMSLKLYPEAKVPNVTVKAGAETVGFYDLKEAIAYLNANPRKTVWVYTMDAPNYPLGKQTNENSALLILSHPSADWGYTPLAALYAPQQHRGGIGHKAATPGGAWTGLLQTAQEQAPAGHPVRRLYHDVDRRDANVNTLLAPLRTAVHQHWPDLDQLKDFRSVSEHMVGPARAASVGVNVAQATAYVDHTGNSAVVASATDPSDAWSVLVGPPPGWVKREPVKTWPRARGRTSAYLPWFGRRTD</sequence>
<gene>
    <name evidence="1" type="ORF">P3W85_12940</name>
</gene>
<evidence type="ECO:0000313" key="2">
    <source>
        <dbReference type="Proteomes" id="UP001216674"/>
    </source>
</evidence>
<keyword evidence="2" id="KW-1185">Reference proteome</keyword>
<comment type="caution">
    <text evidence="1">The sequence shown here is derived from an EMBL/GenBank/DDBJ whole genome shotgun (WGS) entry which is preliminary data.</text>
</comment>
<dbReference type="Proteomes" id="UP001216674">
    <property type="component" value="Unassembled WGS sequence"/>
</dbReference>
<evidence type="ECO:0000313" key="1">
    <source>
        <dbReference type="EMBL" id="MDF3833848.1"/>
    </source>
</evidence>
<accession>A0ABT6AN75</accession>
<organism evidence="1 2">
    <name type="scientific">Cupriavidus basilensis</name>
    <dbReference type="NCBI Taxonomy" id="68895"/>
    <lineage>
        <taxon>Bacteria</taxon>
        <taxon>Pseudomonadati</taxon>
        <taxon>Pseudomonadota</taxon>
        <taxon>Betaproteobacteria</taxon>
        <taxon>Burkholderiales</taxon>
        <taxon>Burkholderiaceae</taxon>
        <taxon>Cupriavidus</taxon>
    </lineage>
</organism>
<dbReference type="EMBL" id="JARJLM010000219">
    <property type="protein sequence ID" value="MDF3833848.1"/>
    <property type="molecule type" value="Genomic_DNA"/>
</dbReference>
<protein>
    <recommendedName>
        <fullName evidence="3">Lipoprotein</fullName>
    </recommendedName>
</protein>
<name>A0ABT6AN75_9BURK</name>